<organism evidence="2">
    <name type="scientific">Thermocrispum agreste</name>
    <dbReference type="NCBI Taxonomy" id="37925"/>
    <lineage>
        <taxon>Bacteria</taxon>
        <taxon>Bacillati</taxon>
        <taxon>Actinomycetota</taxon>
        <taxon>Actinomycetes</taxon>
        <taxon>Pseudonocardiales</taxon>
        <taxon>Pseudonocardiaceae</taxon>
        <taxon>Thermocrispum</taxon>
    </lineage>
</organism>
<dbReference type="AlphaFoldDB" id="A0A2W4LFP2"/>
<evidence type="ECO:0000313" key="1">
    <source>
        <dbReference type="EMBL" id="MFO7191592.1"/>
    </source>
</evidence>
<reference evidence="2" key="1">
    <citation type="submission" date="2018-05" db="EMBL/GenBank/DDBJ databases">
        <authorList>
            <person name="Lanie J.A."/>
            <person name="Ng W.-L."/>
            <person name="Kazmierczak K.M."/>
            <person name="Andrzejewski T.M."/>
            <person name="Davidsen T.M."/>
            <person name="Wayne K.J."/>
            <person name="Tettelin H."/>
            <person name="Glass J.I."/>
            <person name="Rusch D."/>
            <person name="Podicherti R."/>
            <person name="Tsui H.-C.T."/>
            <person name="Winkler M.E."/>
        </authorList>
    </citation>
    <scope>NUCLEOTIDE SEQUENCE</scope>
    <source>
        <strain evidence="2">ZC4RG45</strain>
    </source>
</reference>
<reference evidence="1" key="2">
    <citation type="submission" date="2018-05" db="EMBL/GenBank/DDBJ databases">
        <authorList>
            <person name="Moura L."/>
            <person name="Setubal J.C."/>
        </authorList>
    </citation>
    <scope>NUCLEOTIDE SEQUENCE</scope>
    <source>
        <strain evidence="1">ZC4RG45</strain>
    </source>
</reference>
<dbReference type="InterPro" id="IPR010419">
    <property type="entry name" value="CO_DH_gsu"/>
</dbReference>
<dbReference type="Pfam" id="PF06240">
    <property type="entry name" value="COXG"/>
    <property type="match status" value="1"/>
</dbReference>
<dbReference type="SUPFAM" id="SSF55961">
    <property type="entry name" value="Bet v1-like"/>
    <property type="match status" value="1"/>
</dbReference>
<dbReference type="Proteomes" id="UP000249324">
    <property type="component" value="Unassembled WGS sequence"/>
</dbReference>
<comment type="caution">
    <text evidence="2">The sequence shown here is derived from an EMBL/GenBank/DDBJ whole genome shotgun (WGS) entry which is preliminary data.</text>
</comment>
<evidence type="ECO:0000313" key="2">
    <source>
        <dbReference type="EMBL" id="PZM99909.1"/>
    </source>
</evidence>
<sequence length="142" mass="15085">MKLTGQFSSPADVAKLLALDGQLDQLERVPSLDDVRRDSSGRIRAIFTPRATFVPMPFAVVIAVEHAGQSDAALKVHASRGPTAVDVQLKLEFDQRDSGTSVSWHAEVAVRGPGASVGQRVVRDLVSAAIDEVLRETAAVAA</sequence>
<dbReference type="STRING" id="1111738.GCA_000427905_01335"/>
<name>A0A2W4LFP2_9PSEU</name>
<reference evidence="1" key="4">
    <citation type="submission" date="2023-08" db="EMBL/GenBank/DDBJ databases">
        <authorList>
            <person name="Guima S.E.S."/>
            <person name="Martins L.F."/>
            <person name="Silva A.M."/>
            <person name="Setubal J.C."/>
        </authorList>
    </citation>
    <scope>NUCLEOTIDE SEQUENCE</scope>
    <source>
        <strain evidence="1">ZC4RG45</strain>
    </source>
</reference>
<accession>A0A2W4LFP2</accession>
<dbReference type="EMBL" id="QGUI01000123">
    <property type="protein sequence ID" value="PZM99909.1"/>
    <property type="molecule type" value="Genomic_DNA"/>
</dbReference>
<dbReference type="EMBL" id="QGUI02000038">
    <property type="protein sequence ID" value="MFO7191592.1"/>
    <property type="molecule type" value="Genomic_DNA"/>
</dbReference>
<evidence type="ECO:0000313" key="3">
    <source>
        <dbReference type="Proteomes" id="UP000249324"/>
    </source>
</evidence>
<proteinExistence type="predicted"/>
<gene>
    <name evidence="1" type="ORF">DIU77_005065</name>
    <name evidence="2" type="ORF">DIU77_04735</name>
</gene>
<dbReference type="Gene3D" id="3.30.530.20">
    <property type="match status" value="1"/>
</dbReference>
<reference evidence="1 3" key="3">
    <citation type="journal article" date="2021" name="BMC Genomics">
        <title>Genome-resolved metagenome and metatranscriptome analyses of thermophilic composting reveal key bacterial players and their metabolic interactions.</title>
        <authorList>
            <person name="Braga L.P.P."/>
            <person name="Pereira R.V."/>
            <person name="Martins L.F."/>
            <person name="Moura L.M.S."/>
            <person name="Sanchez F.B."/>
            <person name="Patane J.S.L."/>
            <person name="da Silva A.M."/>
            <person name="Setubal J.C."/>
        </authorList>
    </citation>
    <scope>NUCLEOTIDE SEQUENCE [LARGE SCALE GENOMIC DNA]</scope>
    <source>
        <strain evidence="1">ZC4RG45</strain>
    </source>
</reference>
<protein>
    <submittedName>
        <fullName evidence="1">SRPBCC domain-containing protein</fullName>
    </submittedName>
</protein>
<dbReference type="InterPro" id="IPR023393">
    <property type="entry name" value="START-like_dom_sf"/>
</dbReference>